<feature type="non-terminal residue" evidence="2">
    <location>
        <position position="1"/>
    </location>
</feature>
<protein>
    <submittedName>
        <fullName evidence="2">Arginine/ornithine antiporter ArcD</fullName>
    </submittedName>
</protein>
<evidence type="ECO:0000313" key="2">
    <source>
        <dbReference type="EMBL" id="CAA9406704.1"/>
    </source>
</evidence>
<feature type="region of interest" description="Disordered" evidence="1">
    <location>
        <begin position="38"/>
        <end position="65"/>
    </location>
</feature>
<reference evidence="2" key="1">
    <citation type="submission" date="2020-02" db="EMBL/GenBank/DDBJ databases">
        <authorList>
            <person name="Meier V. D."/>
        </authorList>
    </citation>
    <scope>NUCLEOTIDE SEQUENCE</scope>
    <source>
        <strain evidence="2">AVDCRST_MAG15</strain>
    </source>
</reference>
<proteinExistence type="predicted"/>
<dbReference type="EMBL" id="CADCUU010000189">
    <property type="protein sequence ID" value="CAA9406704.1"/>
    <property type="molecule type" value="Genomic_DNA"/>
</dbReference>
<feature type="region of interest" description="Disordered" evidence="1">
    <location>
        <begin position="86"/>
        <end position="144"/>
    </location>
</feature>
<feature type="compositionally biased region" description="Low complexity" evidence="1">
    <location>
        <begin position="100"/>
        <end position="121"/>
    </location>
</feature>
<name>A0A6J4PD23_9RHOB</name>
<organism evidence="2">
    <name type="scientific">uncultured Rubellimicrobium sp</name>
    <dbReference type="NCBI Taxonomy" id="543078"/>
    <lineage>
        <taxon>Bacteria</taxon>
        <taxon>Pseudomonadati</taxon>
        <taxon>Pseudomonadota</taxon>
        <taxon>Alphaproteobacteria</taxon>
        <taxon>Rhodobacterales</taxon>
        <taxon>Roseobacteraceae</taxon>
        <taxon>Rubellimicrobium</taxon>
        <taxon>environmental samples</taxon>
    </lineage>
</organism>
<evidence type="ECO:0000256" key="1">
    <source>
        <dbReference type="SAM" id="MobiDB-lite"/>
    </source>
</evidence>
<dbReference type="AlphaFoldDB" id="A0A6J4PD23"/>
<accession>A0A6J4PD23</accession>
<feature type="non-terminal residue" evidence="2">
    <location>
        <position position="144"/>
    </location>
</feature>
<sequence length="144" mass="14968">DPCAPGAAPPGPVRRAPLCLGGADHPCACFWRLEPRPARPAPDRANAPRPLRHDHPQLHVRNGLGLCDPRRRATCRRALRPVHGARALGAVPGVLHRGARAGVPSSSSAGPSRPAGGPRAAMVDTPSASADGACRPLPLRRSTL</sequence>
<gene>
    <name evidence="2" type="ORF">AVDCRST_MAG15-1339</name>
</gene>